<keyword evidence="2" id="KW-0813">Transport</keyword>
<dbReference type="PANTHER" id="PTHR30290:SF9">
    <property type="entry name" value="OLIGOPEPTIDE-BINDING PROTEIN APPA"/>
    <property type="match status" value="1"/>
</dbReference>
<dbReference type="InterPro" id="IPR030678">
    <property type="entry name" value="Peptide/Ni-bd"/>
</dbReference>
<evidence type="ECO:0000259" key="6">
    <source>
        <dbReference type="Pfam" id="PF00496"/>
    </source>
</evidence>
<comment type="similarity">
    <text evidence="1">Belongs to the bacterial solute-binding protein 5 family.</text>
</comment>
<feature type="region of interest" description="Disordered" evidence="4">
    <location>
        <begin position="141"/>
        <end position="170"/>
    </location>
</feature>
<dbReference type="Gene3D" id="3.90.76.10">
    <property type="entry name" value="Dipeptide-binding Protein, Domain 1"/>
    <property type="match status" value="1"/>
</dbReference>
<dbReference type="PROSITE" id="PS51257">
    <property type="entry name" value="PROKAR_LIPOPROTEIN"/>
    <property type="match status" value="1"/>
</dbReference>
<dbReference type="PIRSF" id="PIRSF002741">
    <property type="entry name" value="MppA"/>
    <property type="match status" value="1"/>
</dbReference>
<evidence type="ECO:0000256" key="4">
    <source>
        <dbReference type="SAM" id="MobiDB-lite"/>
    </source>
</evidence>
<gene>
    <name evidence="7" type="ORF">LWC34_32035</name>
</gene>
<keyword evidence="8" id="KW-1185">Reference proteome</keyword>
<accession>A0ABS8ZHX6</accession>
<dbReference type="PANTHER" id="PTHR30290">
    <property type="entry name" value="PERIPLASMIC BINDING COMPONENT OF ABC TRANSPORTER"/>
    <property type="match status" value="1"/>
</dbReference>
<dbReference type="InterPro" id="IPR006311">
    <property type="entry name" value="TAT_signal"/>
</dbReference>
<evidence type="ECO:0000256" key="3">
    <source>
        <dbReference type="ARBA" id="ARBA00022729"/>
    </source>
</evidence>
<dbReference type="Gene3D" id="3.10.105.10">
    <property type="entry name" value="Dipeptide-binding Protein, Domain 3"/>
    <property type="match status" value="1"/>
</dbReference>
<name>A0ABS8ZHX6_9PSEU</name>
<dbReference type="Gene3D" id="3.40.190.10">
    <property type="entry name" value="Periplasmic binding protein-like II"/>
    <property type="match status" value="1"/>
</dbReference>
<dbReference type="Proteomes" id="UP001521150">
    <property type="component" value="Unassembled WGS sequence"/>
</dbReference>
<feature type="domain" description="Solute-binding protein family 5" evidence="6">
    <location>
        <begin position="79"/>
        <end position="428"/>
    </location>
</feature>
<sequence>MPSRRILLSSVALCSGLGLVGCTAAPTPTASGSTDSTALVLAVPSEPANVHPLAGYGTHGSAQVFDGLLEHQADSALRTALAAEMPTPSADGKSWTVKLRGDVRFHDGSAFDGKDVVATYQALLNPEFGSPLRDRYSMITGVTDVTPPPTTTTATTAPPTSSSRVAPPPRTVPVGSTVRFDLSQPYAPFLDLLVLGIVPSETLSTPGPFTGLKSVGTGPYQLESWQHGTSMTLRANTSYYLGAPSVARVTVDFVPDDDARVQRIRDGKLDSAALPPAQAQAFEQSDVFQVLRQRSAAVRAIGMPTDNPVTADPAIRLSLNYAVNRRAMIDGPLAGHGTEAFTPLSPVLAEFYEPTAKFSHDVPTAKSFLDTGGWVAGSNGIRTKNGVAAQFVLAYPVGDNVARDLATAFAADADAVGVKVQTRAGTPNAGEASVVGAGDPFDPDLALYPLLRGSDSKITSSLDAARSMSDPAQRVAEYRKMQRTYIEAPSMVALVGLEHTYVLRRNWTGYQAVVDADSQDATWGAWWNLSRWQPR</sequence>
<feature type="chain" id="PRO_5046309149" evidence="5">
    <location>
        <begin position="25"/>
        <end position="535"/>
    </location>
</feature>
<evidence type="ECO:0000256" key="1">
    <source>
        <dbReference type="ARBA" id="ARBA00005695"/>
    </source>
</evidence>
<reference evidence="7 8" key="1">
    <citation type="submission" date="2021-12" db="EMBL/GenBank/DDBJ databases">
        <title>Genome sequence of Kibdelosporangium philippinense ATCC 49844.</title>
        <authorList>
            <person name="Fedorov E.A."/>
            <person name="Omeragic M."/>
            <person name="Shalygina K.F."/>
            <person name="Maclea K.S."/>
        </authorList>
    </citation>
    <scope>NUCLEOTIDE SEQUENCE [LARGE SCALE GENOMIC DNA]</scope>
    <source>
        <strain evidence="7 8">ATCC 49844</strain>
    </source>
</reference>
<dbReference type="InterPro" id="IPR000914">
    <property type="entry name" value="SBP_5_dom"/>
</dbReference>
<evidence type="ECO:0000256" key="5">
    <source>
        <dbReference type="SAM" id="SignalP"/>
    </source>
</evidence>
<evidence type="ECO:0000313" key="8">
    <source>
        <dbReference type="Proteomes" id="UP001521150"/>
    </source>
</evidence>
<protein>
    <submittedName>
        <fullName evidence="7">ABC transporter substrate-binding protein</fullName>
    </submittedName>
</protein>
<feature type="compositionally biased region" description="Low complexity" evidence="4">
    <location>
        <begin position="151"/>
        <end position="165"/>
    </location>
</feature>
<dbReference type="EMBL" id="JAJVCN010000003">
    <property type="protein sequence ID" value="MCE7007414.1"/>
    <property type="molecule type" value="Genomic_DNA"/>
</dbReference>
<organism evidence="7 8">
    <name type="scientific">Kibdelosporangium philippinense</name>
    <dbReference type="NCBI Taxonomy" id="211113"/>
    <lineage>
        <taxon>Bacteria</taxon>
        <taxon>Bacillati</taxon>
        <taxon>Actinomycetota</taxon>
        <taxon>Actinomycetes</taxon>
        <taxon>Pseudonocardiales</taxon>
        <taxon>Pseudonocardiaceae</taxon>
        <taxon>Kibdelosporangium</taxon>
    </lineage>
</organism>
<dbReference type="InterPro" id="IPR039424">
    <property type="entry name" value="SBP_5"/>
</dbReference>
<dbReference type="RefSeq" id="WP_233729026.1">
    <property type="nucleotide sequence ID" value="NZ_JAJVCN010000003.1"/>
</dbReference>
<proteinExistence type="inferred from homology"/>
<dbReference type="PROSITE" id="PS51318">
    <property type="entry name" value="TAT"/>
    <property type="match status" value="1"/>
</dbReference>
<evidence type="ECO:0000256" key="2">
    <source>
        <dbReference type="ARBA" id="ARBA00022448"/>
    </source>
</evidence>
<keyword evidence="3 5" id="KW-0732">Signal</keyword>
<feature type="signal peptide" evidence="5">
    <location>
        <begin position="1"/>
        <end position="24"/>
    </location>
</feature>
<dbReference type="SUPFAM" id="SSF53850">
    <property type="entry name" value="Periplasmic binding protein-like II"/>
    <property type="match status" value="1"/>
</dbReference>
<evidence type="ECO:0000313" key="7">
    <source>
        <dbReference type="EMBL" id="MCE7007414.1"/>
    </source>
</evidence>
<comment type="caution">
    <text evidence="7">The sequence shown here is derived from an EMBL/GenBank/DDBJ whole genome shotgun (WGS) entry which is preliminary data.</text>
</comment>
<dbReference type="Pfam" id="PF00496">
    <property type="entry name" value="SBP_bac_5"/>
    <property type="match status" value="1"/>
</dbReference>